<dbReference type="InParanoid" id="G8JPQ4"/>
<feature type="region of interest" description="Disordered" evidence="7">
    <location>
        <begin position="1"/>
        <end position="29"/>
    </location>
</feature>
<keyword evidence="6" id="KW-0539">Nucleus</keyword>
<dbReference type="Pfam" id="PF00172">
    <property type="entry name" value="Zn_clus"/>
    <property type="match status" value="1"/>
</dbReference>
<dbReference type="FunCoup" id="G8JPQ4">
    <property type="interactions" value="562"/>
</dbReference>
<dbReference type="RefSeq" id="XP_003644826.1">
    <property type="nucleotide sequence ID" value="XM_003644778.1"/>
</dbReference>
<dbReference type="SMART" id="SM00066">
    <property type="entry name" value="GAL4"/>
    <property type="match status" value="1"/>
</dbReference>
<organism evidence="9 10">
    <name type="scientific">Eremothecium cymbalariae (strain CBS 270.75 / DBVPG 7215 / KCTC 17166 / NRRL Y-17582)</name>
    <name type="common">Yeast</name>
    <dbReference type="NCBI Taxonomy" id="931890"/>
    <lineage>
        <taxon>Eukaryota</taxon>
        <taxon>Fungi</taxon>
        <taxon>Dikarya</taxon>
        <taxon>Ascomycota</taxon>
        <taxon>Saccharomycotina</taxon>
        <taxon>Saccharomycetes</taxon>
        <taxon>Saccharomycetales</taxon>
        <taxon>Saccharomycetaceae</taxon>
        <taxon>Eremothecium</taxon>
    </lineage>
</organism>
<dbReference type="PANTHER" id="PTHR31069:SF32">
    <property type="entry name" value="ARGININE METABOLISM REGULATION PROTEIN II"/>
    <property type="match status" value="1"/>
</dbReference>
<dbReference type="InterPro" id="IPR050675">
    <property type="entry name" value="OAF3"/>
</dbReference>
<dbReference type="EMBL" id="CP002498">
    <property type="protein sequence ID" value="AET38009.1"/>
    <property type="molecule type" value="Genomic_DNA"/>
</dbReference>
<name>G8JPQ4_ERECY</name>
<dbReference type="InterPro" id="IPR036864">
    <property type="entry name" value="Zn2-C6_fun-type_DNA-bd_sf"/>
</dbReference>
<proteinExistence type="predicted"/>
<evidence type="ECO:0000259" key="8">
    <source>
        <dbReference type="PROSITE" id="PS50048"/>
    </source>
</evidence>
<accession>G8JPQ4</accession>
<keyword evidence="10" id="KW-1185">Reference proteome</keyword>
<keyword evidence="2" id="KW-0862">Zinc</keyword>
<dbReference type="GeneID" id="11470582"/>
<dbReference type="GO" id="GO:0003677">
    <property type="term" value="F:DNA binding"/>
    <property type="evidence" value="ECO:0007669"/>
    <property type="project" value="UniProtKB-KW"/>
</dbReference>
<feature type="compositionally biased region" description="Polar residues" evidence="7">
    <location>
        <begin position="1"/>
        <end position="15"/>
    </location>
</feature>
<protein>
    <recommendedName>
        <fullName evidence="8">Zn(2)-C6 fungal-type domain-containing protein</fullName>
    </recommendedName>
</protein>
<dbReference type="PROSITE" id="PS50048">
    <property type="entry name" value="ZN2_CY6_FUNGAL_2"/>
    <property type="match status" value="1"/>
</dbReference>
<evidence type="ECO:0000256" key="7">
    <source>
        <dbReference type="SAM" id="MobiDB-lite"/>
    </source>
</evidence>
<evidence type="ECO:0000313" key="9">
    <source>
        <dbReference type="EMBL" id="AET38009.1"/>
    </source>
</evidence>
<dbReference type="Proteomes" id="UP000006790">
    <property type="component" value="Chromosome 2"/>
</dbReference>
<dbReference type="KEGG" id="erc:Ecym_2263"/>
<sequence length="508" mass="57186">MAHTGTSCSKSTKNPGETGGITPAGASLKALPKSKARSFTGCWACRFKKRRCDERRPFCSLCTKHGDSCSYDVRLMWLQENMFRVSRKDGRLESEAAGTDGRRRERLSKKEFRQLTQFRGHGGDNRALEQQQRQRETQTVGQVGESISRSARREQGEDESEEENRDSFTISVRRLKVYDNAVRVIHGTPRRFDARYVEEQLERNLKKLDAGHIGQAGPYSAIWFERFKGRVDKGRVRSMGSVGGKDGSVGGRGAGCTGTSCDSCGRQVGEQVGKEDRQLLAAFFPEHWNMLISKFNNTVLQNTEYVKWLSGHVQSLAANEMELPRELLRELMSTRNIDIRKWLQRVEMRSTEIRSVCYLLLMLKTDAPELNTKVRNWLVSCGRLPFSAYPLIVGVLTSIHSYNYDDASIEALINCENLVDCVGSTDVLQGQFTCSIKSDICRNMVAFCSGQLLEAYARAAPDVAGIEMQLKYWEFQLKQIEQVYNDTYTSTNTSTADAMASNVAKVAT</sequence>
<dbReference type="SUPFAM" id="SSF57701">
    <property type="entry name" value="Zn2/Cys6 DNA-binding domain"/>
    <property type="match status" value="1"/>
</dbReference>
<evidence type="ECO:0000256" key="1">
    <source>
        <dbReference type="ARBA" id="ARBA00022723"/>
    </source>
</evidence>
<dbReference type="eggNOG" id="ENOG502QU1Y">
    <property type="taxonomic scope" value="Eukaryota"/>
</dbReference>
<evidence type="ECO:0000256" key="3">
    <source>
        <dbReference type="ARBA" id="ARBA00023015"/>
    </source>
</evidence>
<dbReference type="PROSITE" id="PS00463">
    <property type="entry name" value="ZN2_CY6_FUNGAL_1"/>
    <property type="match status" value="1"/>
</dbReference>
<keyword evidence="5" id="KW-0804">Transcription</keyword>
<keyword evidence="4" id="KW-0238">DNA-binding</keyword>
<dbReference type="CDD" id="cd00067">
    <property type="entry name" value="GAL4"/>
    <property type="match status" value="1"/>
</dbReference>
<keyword evidence="3" id="KW-0805">Transcription regulation</keyword>
<dbReference type="InterPro" id="IPR001138">
    <property type="entry name" value="Zn2Cys6_DnaBD"/>
</dbReference>
<evidence type="ECO:0000256" key="2">
    <source>
        <dbReference type="ARBA" id="ARBA00022833"/>
    </source>
</evidence>
<keyword evidence="1" id="KW-0479">Metal-binding</keyword>
<evidence type="ECO:0000256" key="5">
    <source>
        <dbReference type="ARBA" id="ARBA00023163"/>
    </source>
</evidence>
<dbReference type="Gene3D" id="4.10.240.10">
    <property type="entry name" value="Zn(2)-C6 fungal-type DNA-binding domain"/>
    <property type="match status" value="1"/>
</dbReference>
<dbReference type="AlphaFoldDB" id="G8JPQ4"/>
<evidence type="ECO:0000313" key="10">
    <source>
        <dbReference type="Proteomes" id="UP000006790"/>
    </source>
</evidence>
<dbReference type="HOGENOM" id="CLU_050082_0_0_1"/>
<feature type="compositionally biased region" description="Basic and acidic residues" evidence="7">
    <location>
        <begin position="121"/>
        <end position="136"/>
    </location>
</feature>
<dbReference type="OrthoDB" id="416217at2759"/>
<feature type="region of interest" description="Disordered" evidence="7">
    <location>
        <begin position="118"/>
        <end position="166"/>
    </location>
</feature>
<evidence type="ECO:0000256" key="4">
    <source>
        <dbReference type="ARBA" id="ARBA00023125"/>
    </source>
</evidence>
<dbReference type="GO" id="GO:0000981">
    <property type="term" value="F:DNA-binding transcription factor activity, RNA polymerase II-specific"/>
    <property type="evidence" value="ECO:0007669"/>
    <property type="project" value="InterPro"/>
</dbReference>
<reference evidence="10" key="1">
    <citation type="journal article" date="2012" name="G3 (Bethesda)">
        <title>Pichia sorbitophila, an interspecies yeast hybrid reveals early steps of genome resolution following polyploidization.</title>
        <authorList>
            <person name="Leh Louis V."/>
            <person name="Despons L."/>
            <person name="Friedrich A."/>
            <person name="Martin T."/>
            <person name="Durrens P."/>
            <person name="Casaregola S."/>
            <person name="Neuveglise C."/>
            <person name="Fairhead C."/>
            <person name="Marck C."/>
            <person name="Cruz J.A."/>
            <person name="Straub M.L."/>
            <person name="Kugler V."/>
            <person name="Sacerdot C."/>
            <person name="Uzunov Z."/>
            <person name="Thierry A."/>
            <person name="Weiss S."/>
            <person name="Bleykasten C."/>
            <person name="De Montigny J."/>
            <person name="Jacques N."/>
            <person name="Jung P."/>
            <person name="Lemaire M."/>
            <person name="Mallet S."/>
            <person name="Morel G."/>
            <person name="Richard G.F."/>
            <person name="Sarkar A."/>
            <person name="Savel G."/>
            <person name="Schacherer J."/>
            <person name="Seret M.L."/>
            <person name="Talla E."/>
            <person name="Samson G."/>
            <person name="Jubin C."/>
            <person name="Poulain J."/>
            <person name="Vacherie B."/>
            <person name="Barbe V."/>
            <person name="Pelletier E."/>
            <person name="Sherman D.J."/>
            <person name="Westhof E."/>
            <person name="Weissenbach J."/>
            <person name="Baret P.V."/>
            <person name="Wincker P."/>
            <person name="Gaillardin C."/>
            <person name="Dujon B."/>
            <person name="Souciet J.L."/>
        </authorList>
    </citation>
    <scope>NUCLEOTIDE SEQUENCE [LARGE SCALE GENOMIC DNA]</scope>
    <source>
        <strain evidence="10">CBS 270.75 / DBVPG 7215 / KCTC 17166 / NRRL Y-17582</strain>
    </source>
</reference>
<gene>
    <name evidence="9" type="ordered locus">Ecym_2263</name>
</gene>
<feature type="domain" description="Zn(2)-C6 fungal-type" evidence="8">
    <location>
        <begin position="41"/>
        <end position="71"/>
    </location>
</feature>
<dbReference type="GO" id="GO:0008270">
    <property type="term" value="F:zinc ion binding"/>
    <property type="evidence" value="ECO:0007669"/>
    <property type="project" value="InterPro"/>
</dbReference>
<dbReference type="PANTHER" id="PTHR31069">
    <property type="entry name" value="OLEATE-ACTIVATED TRANSCRIPTION FACTOR 1-RELATED"/>
    <property type="match status" value="1"/>
</dbReference>
<evidence type="ECO:0000256" key="6">
    <source>
        <dbReference type="ARBA" id="ARBA00023242"/>
    </source>
</evidence>
<dbReference type="STRING" id="931890.G8JPQ4"/>